<evidence type="ECO:0000256" key="2">
    <source>
        <dbReference type="ARBA" id="ARBA00022908"/>
    </source>
</evidence>
<feature type="domain" description="Core-binding (CB)" evidence="7">
    <location>
        <begin position="97"/>
        <end position="178"/>
    </location>
</feature>
<dbReference type="GO" id="GO:0015074">
    <property type="term" value="P:DNA integration"/>
    <property type="evidence" value="ECO:0007669"/>
    <property type="project" value="UniProtKB-KW"/>
</dbReference>
<dbReference type="InterPro" id="IPR025166">
    <property type="entry name" value="Integrase_DNA_bind_dom"/>
</dbReference>
<dbReference type="InterPro" id="IPR053876">
    <property type="entry name" value="Phage_int_M"/>
</dbReference>
<dbReference type="InterPro" id="IPR011010">
    <property type="entry name" value="DNA_brk_join_enz"/>
</dbReference>
<proteinExistence type="inferred from homology"/>
<dbReference type="GO" id="GO:0003677">
    <property type="term" value="F:DNA binding"/>
    <property type="evidence" value="ECO:0007669"/>
    <property type="project" value="UniProtKB-UniRule"/>
</dbReference>
<dbReference type="AlphaFoldDB" id="A0A0U1NM49"/>
<organism evidence="8 9">
    <name type="scientific">Nereida ignava</name>
    <dbReference type="NCBI Taxonomy" id="282199"/>
    <lineage>
        <taxon>Bacteria</taxon>
        <taxon>Pseudomonadati</taxon>
        <taxon>Pseudomonadota</taxon>
        <taxon>Alphaproteobacteria</taxon>
        <taxon>Rhodobacterales</taxon>
        <taxon>Roseobacteraceae</taxon>
        <taxon>Nereida</taxon>
    </lineage>
</organism>
<feature type="domain" description="Tyr recombinase" evidence="6">
    <location>
        <begin position="207"/>
        <end position="398"/>
    </location>
</feature>
<evidence type="ECO:0000256" key="5">
    <source>
        <dbReference type="PROSITE-ProRule" id="PRU01248"/>
    </source>
</evidence>
<dbReference type="STRING" id="282199.GCA_001049735_01618"/>
<dbReference type="Gene3D" id="3.30.160.390">
    <property type="entry name" value="Integrase, DNA-binding domain"/>
    <property type="match status" value="1"/>
</dbReference>
<comment type="similarity">
    <text evidence="1">Belongs to the 'phage' integrase family.</text>
</comment>
<evidence type="ECO:0000313" key="8">
    <source>
        <dbReference type="EMBL" id="CRK75569.1"/>
    </source>
</evidence>
<dbReference type="CDD" id="cd00801">
    <property type="entry name" value="INT_P4_C"/>
    <property type="match status" value="1"/>
</dbReference>
<dbReference type="InterPro" id="IPR044068">
    <property type="entry name" value="CB"/>
</dbReference>
<dbReference type="Pfam" id="PF22022">
    <property type="entry name" value="Phage_int_M"/>
    <property type="match status" value="1"/>
</dbReference>
<keyword evidence="9" id="KW-1185">Reference proteome</keyword>
<dbReference type="Gene3D" id="1.10.150.130">
    <property type="match status" value="1"/>
</dbReference>
<evidence type="ECO:0000259" key="7">
    <source>
        <dbReference type="PROSITE" id="PS51900"/>
    </source>
</evidence>
<dbReference type="Pfam" id="PF00589">
    <property type="entry name" value="Phage_integrase"/>
    <property type="match status" value="1"/>
</dbReference>
<evidence type="ECO:0000313" key="9">
    <source>
        <dbReference type="Proteomes" id="UP000048949"/>
    </source>
</evidence>
<dbReference type="Proteomes" id="UP000048949">
    <property type="component" value="Unassembled WGS sequence"/>
</dbReference>
<dbReference type="InterPro" id="IPR010998">
    <property type="entry name" value="Integrase_recombinase_N"/>
</dbReference>
<dbReference type="InterPro" id="IPR002104">
    <property type="entry name" value="Integrase_catalytic"/>
</dbReference>
<accession>A0A0U1NM49</accession>
<dbReference type="PANTHER" id="PTHR30629">
    <property type="entry name" value="PROPHAGE INTEGRASE"/>
    <property type="match status" value="1"/>
</dbReference>
<keyword evidence="4" id="KW-0233">DNA recombination</keyword>
<dbReference type="InterPro" id="IPR038488">
    <property type="entry name" value="Integrase_DNA-bd_sf"/>
</dbReference>
<gene>
    <name evidence="8" type="primary">intA_1</name>
    <name evidence="8" type="ORF">NIG5292_01619</name>
</gene>
<dbReference type="InterPro" id="IPR013762">
    <property type="entry name" value="Integrase-like_cat_sf"/>
</dbReference>
<protein>
    <submittedName>
        <fullName evidence="8">Prophage CP4-57 integrase</fullName>
    </submittedName>
</protein>
<dbReference type="PANTHER" id="PTHR30629:SF2">
    <property type="entry name" value="PROPHAGE INTEGRASE INTS-RELATED"/>
    <property type="match status" value="1"/>
</dbReference>
<dbReference type="SUPFAM" id="SSF56349">
    <property type="entry name" value="DNA breaking-rejoining enzymes"/>
    <property type="match status" value="1"/>
</dbReference>
<evidence type="ECO:0000259" key="6">
    <source>
        <dbReference type="PROSITE" id="PS51898"/>
    </source>
</evidence>
<keyword evidence="3 5" id="KW-0238">DNA-binding</keyword>
<dbReference type="EMBL" id="CVQV01000007">
    <property type="protein sequence ID" value="CRK75569.1"/>
    <property type="molecule type" value="Genomic_DNA"/>
</dbReference>
<evidence type="ECO:0000256" key="3">
    <source>
        <dbReference type="ARBA" id="ARBA00023125"/>
    </source>
</evidence>
<name>A0A0U1NM49_9RHOB</name>
<dbReference type="Pfam" id="PF13356">
    <property type="entry name" value="Arm-DNA-bind_3"/>
    <property type="match status" value="1"/>
</dbReference>
<dbReference type="Gene3D" id="1.10.443.10">
    <property type="entry name" value="Intergrase catalytic core"/>
    <property type="match status" value="1"/>
</dbReference>
<dbReference type="GO" id="GO:0006310">
    <property type="term" value="P:DNA recombination"/>
    <property type="evidence" value="ECO:0007669"/>
    <property type="project" value="UniProtKB-KW"/>
</dbReference>
<evidence type="ECO:0000256" key="1">
    <source>
        <dbReference type="ARBA" id="ARBA00008857"/>
    </source>
</evidence>
<dbReference type="InterPro" id="IPR050808">
    <property type="entry name" value="Phage_Integrase"/>
</dbReference>
<reference evidence="8 9" key="1">
    <citation type="submission" date="2015-04" db="EMBL/GenBank/DDBJ databases">
        <authorList>
            <person name="Syromyatnikov M.Y."/>
            <person name="Popov V.N."/>
        </authorList>
    </citation>
    <scope>NUCLEOTIDE SEQUENCE [LARGE SCALE GENOMIC DNA]</scope>
    <source>
        <strain evidence="8 9">CECT 5292</strain>
    </source>
</reference>
<evidence type="ECO:0000256" key="4">
    <source>
        <dbReference type="ARBA" id="ARBA00023172"/>
    </source>
</evidence>
<dbReference type="PROSITE" id="PS51898">
    <property type="entry name" value="TYR_RECOMBINASE"/>
    <property type="match status" value="1"/>
</dbReference>
<dbReference type="PROSITE" id="PS51900">
    <property type="entry name" value="CB"/>
    <property type="match status" value="1"/>
</dbReference>
<sequence>MWGRMAKKLTIQYLNSRLEAGRYYDSSGTGLHIHVRSSGSKSWSQKLRFRGKQIELGLGSYPSVSLAEARELAAKNKKLAASGENPRVARRVPTTIPTFAEVAEIVIRLKQSELSNPKHKAQWRSTLETYAFPLLGHMAVDEITVNDVHLALEPIWSKKPETAGRVRGRIQSVLDYATVKGHRLGPNPAIWGGNLSILLPAKPKSNNHHPALQLKDAQRWWHELKRRDGIGAKALMLVTLTGSRSNEVRGTDWSEFELYSEDKAKGSGFYGEWTRPFDRMKARVEHRIPITGPILEALHASKTSSGLVFRSRSGSPISDMTMSALMKRMHTADEIGFVDKVSKRPAVPHGLRSTYRDWVAEHGHSREAAELQLAHKFGGATEHAYYRTDLLEQRAELMNKWHAFLEGTG</sequence>
<keyword evidence="2" id="KW-0229">DNA integration</keyword>